<gene>
    <name evidence="1" type="ORF">H9820_08590</name>
</gene>
<dbReference type="EMBL" id="DXCM01000061">
    <property type="protein sequence ID" value="HIY92980.1"/>
    <property type="molecule type" value="Genomic_DNA"/>
</dbReference>
<protein>
    <submittedName>
        <fullName evidence="1">Uncharacterized protein</fullName>
    </submittedName>
</protein>
<reference evidence="1" key="2">
    <citation type="submission" date="2021-04" db="EMBL/GenBank/DDBJ databases">
        <authorList>
            <person name="Gilroy R."/>
        </authorList>
    </citation>
    <scope>NUCLEOTIDE SEQUENCE</scope>
    <source>
        <strain evidence="1">3204</strain>
    </source>
</reference>
<evidence type="ECO:0000313" key="1">
    <source>
        <dbReference type="EMBL" id="HIY92980.1"/>
    </source>
</evidence>
<reference evidence="1" key="1">
    <citation type="journal article" date="2021" name="PeerJ">
        <title>Extensive microbial diversity within the chicken gut microbiome revealed by metagenomics and culture.</title>
        <authorList>
            <person name="Gilroy R."/>
            <person name="Ravi A."/>
            <person name="Getino M."/>
            <person name="Pursley I."/>
            <person name="Horton D.L."/>
            <person name="Alikhan N.F."/>
            <person name="Baker D."/>
            <person name="Gharbi K."/>
            <person name="Hall N."/>
            <person name="Watson M."/>
            <person name="Adriaenssens E.M."/>
            <person name="Foster-Nyarko E."/>
            <person name="Jarju S."/>
            <person name="Secka A."/>
            <person name="Antonio M."/>
            <person name="Oren A."/>
            <person name="Chaudhuri R.R."/>
            <person name="La Ragione R."/>
            <person name="Hildebrand F."/>
            <person name="Pallen M.J."/>
        </authorList>
    </citation>
    <scope>NUCLEOTIDE SEQUENCE</scope>
    <source>
        <strain evidence="1">3204</strain>
    </source>
</reference>
<dbReference type="AlphaFoldDB" id="A0A9D1ZNT7"/>
<sequence>MSNINYDGDMLNYLDTLGEEPFYSIDEMIDIFKNDGKVHESLGMISTFELLERCKKYEIPYKKARRKVIIWDILERSHSNLTRGHFLHELLEVNEYTNDGSSYIVMEFEDEDNKKVILHLDDEKKYHEIFDDYLVATKIINNGTSDFSIEFHCNAFDTFNYTKVITNLDTGFSKKVNKYRISPFNQEGMLWLVNSLEEIDDSFYTVKEQRARYDTYFDSTEDIEL</sequence>
<dbReference type="Proteomes" id="UP000824013">
    <property type="component" value="Unassembled WGS sequence"/>
</dbReference>
<proteinExistence type="predicted"/>
<evidence type="ECO:0000313" key="2">
    <source>
        <dbReference type="Proteomes" id="UP000824013"/>
    </source>
</evidence>
<organism evidence="1 2">
    <name type="scientific">Candidatus Companilactobacillus pullicola</name>
    <dbReference type="NCBI Taxonomy" id="2838523"/>
    <lineage>
        <taxon>Bacteria</taxon>
        <taxon>Bacillati</taxon>
        <taxon>Bacillota</taxon>
        <taxon>Bacilli</taxon>
        <taxon>Lactobacillales</taxon>
        <taxon>Lactobacillaceae</taxon>
        <taxon>Companilactobacillus</taxon>
    </lineage>
</organism>
<comment type="caution">
    <text evidence="1">The sequence shown here is derived from an EMBL/GenBank/DDBJ whole genome shotgun (WGS) entry which is preliminary data.</text>
</comment>
<accession>A0A9D1ZNT7</accession>
<name>A0A9D1ZNT7_9LACO</name>